<evidence type="ECO:0000313" key="2">
    <source>
        <dbReference type="Proteomes" id="UP001165042"/>
    </source>
</evidence>
<dbReference type="EMBL" id="BSSD01000014">
    <property type="protein sequence ID" value="GLW95437.1"/>
    <property type="molecule type" value="Genomic_DNA"/>
</dbReference>
<comment type="caution">
    <text evidence="1">The sequence shown here is derived from an EMBL/GenBank/DDBJ whole genome shotgun (WGS) entry which is preliminary data.</text>
</comment>
<dbReference type="RefSeq" id="WP_285613239.1">
    <property type="nucleotide sequence ID" value="NZ_BSSD01000014.1"/>
</dbReference>
<organism evidence="1 2">
    <name type="scientific">Actinokineospora globicatena</name>
    <dbReference type="NCBI Taxonomy" id="103729"/>
    <lineage>
        <taxon>Bacteria</taxon>
        <taxon>Bacillati</taxon>
        <taxon>Actinomycetota</taxon>
        <taxon>Actinomycetes</taxon>
        <taxon>Pseudonocardiales</taxon>
        <taxon>Pseudonocardiaceae</taxon>
        <taxon>Actinokineospora</taxon>
    </lineage>
</organism>
<dbReference type="Proteomes" id="UP001165042">
    <property type="component" value="Unassembled WGS sequence"/>
</dbReference>
<keyword evidence="2" id="KW-1185">Reference proteome</keyword>
<sequence length="125" mass="14097">MNTVRLPWNGQHWPGLVRDGVPTFRYRDAPRGLATRRQLRGMGLCPGGHEAVAQIKWRRGRRRADLYLVDTASVSPGATTAQLAALWKANRVLRTCTECGVVKTYRMPTFTGRRCWDCDQKRGAA</sequence>
<proteinExistence type="predicted"/>
<protein>
    <submittedName>
        <fullName evidence="1">Uncharacterized protein</fullName>
    </submittedName>
</protein>
<evidence type="ECO:0000313" key="1">
    <source>
        <dbReference type="EMBL" id="GLW95437.1"/>
    </source>
</evidence>
<dbReference type="NCBIfam" id="NF041638">
    <property type="entry name" value="QRL_CxxC_CxxC"/>
    <property type="match status" value="1"/>
</dbReference>
<name>A0A9W6QVQ8_9PSEU</name>
<gene>
    <name evidence="1" type="ORF">Aglo03_62530</name>
</gene>
<reference evidence="1" key="1">
    <citation type="submission" date="2023-02" db="EMBL/GenBank/DDBJ databases">
        <title>Actinokineospora globicatena NBRC 15670.</title>
        <authorList>
            <person name="Ichikawa N."/>
            <person name="Sato H."/>
            <person name="Tonouchi N."/>
        </authorList>
    </citation>
    <scope>NUCLEOTIDE SEQUENCE</scope>
    <source>
        <strain evidence="1">NBRC 15670</strain>
    </source>
</reference>
<dbReference type="InterPro" id="IPR048142">
    <property type="entry name" value="QRL_CxxC_CxxC"/>
</dbReference>
<accession>A0A9W6QVQ8</accession>
<dbReference type="AlphaFoldDB" id="A0A9W6QVQ8"/>